<organism evidence="2 3">
    <name type="scientific">Streptodolium elevatio</name>
    <dbReference type="NCBI Taxonomy" id="3157996"/>
    <lineage>
        <taxon>Bacteria</taxon>
        <taxon>Bacillati</taxon>
        <taxon>Actinomycetota</taxon>
        <taxon>Actinomycetes</taxon>
        <taxon>Kitasatosporales</taxon>
        <taxon>Streptomycetaceae</taxon>
        <taxon>Streptodolium</taxon>
    </lineage>
</organism>
<dbReference type="Proteomes" id="UP001551482">
    <property type="component" value="Unassembled WGS sequence"/>
</dbReference>
<evidence type="ECO:0000259" key="1">
    <source>
        <dbReference type="PROSITE" id="PS50943"/>
    </source>
</evidence>
<evidence type="ECO:0000313" key="2">
    <source>
        <dbReference type="EMBL" id="MEU8132991.1"/>
    </source>
</evidence>
<accession>A0ABV3DB65</accession>
<keyword evidence="3" id="KW-1185">Reference proteome</keyword>
<feature type="domain" description="HTH cro/C1-type" evidence="1">
    <location>
        <begin position="36"/>
        <end position="83"/>
    </location>
</feature>
<gene>
    <name evidence="2" type="ORF">AB0C36_05735</name>
</gene>
<dbReference type="SUPFAM" id="SSF47413">
    <property type="entry name" value="lambda repressor-like DNA-binding domains"/>
    <property type="match status" value="1"/>
</dbReference>
<sequence>MERRDDLGEFLRSRRARLRPEDAGLTAYGARRRVPGLRREELAQLAGVSAAYYTRLEQGQSGNASDAVLDALARVLRLDADEHAHLRNLARPRQARRRNAAKHERVRAPLRRLVHAIDEVPTILVGRFGHILAWNRLGHALLAPHYDFAATDRPADRPNCARLVFLDAHTRALYPDWAAKASDNVAYLRVAAGQYHDDPQLTELVGELTLKSREFAEMWAAHPVRGKRHGTQRLEHPLVGAMSLEYESLHLPDDSCVLSTFTAEPGSPSESALMLLAGLTLPTRSQTASASVTSAGDPR</sequence>
<dbReference type="InterPro" id="IPR041413">
    <property type="entry name" value="MLTR_LBD"/>
</dbReference>
<dbReference type="RefSeq" id="WP_358349727.1">
    <property type="nucleotide sequence ID" value="NZ_JBEZFP010000009.1"/>
</dbReference>
<proteinExistence type="predicted"/>
<dbReference type="Pfam" id="PF17765">
    <property type="entry name" value="MLTR_LBD"/>
    <property type="match status" value="1"/>
</dbReference>
<dbReference type="SMART" id="SM00530">
    <property type="entry name" value="HTH_XRE"/>
    <property type="match status" value="1"/>
</dbReference>
<dbReference type="CDD" id="cd00093">
    <property type="entry name" value="HTH_XRE"/>
    <property type="match status" value="1"/>
</dbReference>
<evidence type="ECO:0000313" key="3">
    <source>
        <dbReference type="Proteomes" id="UP001551482"/>
    </source>
</evidence>
<protein>
    <submittedName>
        <fullName evidence="2">Helix-turn-helix transcriptional regulator</fullName>
    </submittedName>
</protein>
<dbReference type="Pfam" id="PF13560">
    <property type="entry name" value="HTH_31"/>
    <property type="match status" value="1"/>
</dbReference>
<dbReference type="EMBL" id="JBEZFP010000009">
    <property type="protein sequence ID" value="MEU8132991.1"/>
    <property type="molecule type" value="Genomic_DNA"/>
</dbReference>
<dbReference type="PROSITE" id="PS50943">
    <property type="entry name" value="HTH_CROC1"/>
    <property type="match status" value="1"/>
</dbReference>
<dbReference type="InterPro" id="IPR001387">
    <property type="entry name" value="Cro/C1-type_HTH"/>
</dbReference>
<dbReference type="InterPro" id="IPR010982">
    <property type="entry name" value="Lambda_DNA-bd_dom_sf"/>
</dbReference>
<reference evidence="2 3" key="1">
    <citation type="submission" date="2024-06" db="EMBL/GenBank/DDBJ databases">
        <title>The Natural Products Discovery Center: Release of the First 8490 Sequenced Strains for Exploring Actinobacteria Biosynthetic Diversity.</title>
        <authorList>
            <person name="Kalkreuter E."/>
            <person name="Kautsar S.A."/>
            <person name="Yang D."/>
            <person name="Bader C.D."/>
            <person name="Teijaro C.N."/>
            <person name="Fluegel L."/>
            <person name="Davis C.M."/>
            <person name="Simpson J.R."/>
            <person name="Lauterbach L."/>
            <person name="Steele A.D."/>
            <person name="Gui C."/>
            <person name="Meng S."/>
            <person name="Li G."/>
            <person name="Viehrig K."/>
            <person name="Ye F."/>
            <person name="Su P."/>
            <person name="Kiefer A.F."/>
            <person name="Nichols A."/>
            <person name="Cepeda A.J."/>
            <person name="Yan W."/>
            <person name="Fan B."/>
            <person name="Jiang Y."/>
            <person name="Adhikari A."/>
            <person name="Zheng C.-J."/>
            <person name="Schuster L."/>
            <person name="Cowan T.M."/>
            <person name="Smanski M.J."/>
            <person name="Chevrette M.G."/>
            <person name="De Carvalho L.P.S."/>
            <person name="Shen B."/>
        </authorList>
    </citation>
    <scope>NUCLEOTIDE SEQUENCE [LARGE SCALE GENOMIC DNA]</scope>
    <source>
        <strain evidence="2 3">NPDC048946</strain>
    </source>
</reference>
<comment type="caution">
    <text evidence="2">The sequence shown here is derived from an EMBL/GenBank/DDBJ whole genome shotgun (WGS) entry which is preliminary data.</text>
</comment>
<name>A0ABV3DB65_9ACTN</name>
<dbReference type="PANTHER" id="PTHR35010">
    <property type="entry name" value="BLL4672 PROTEIN-RELATED"/>
    <property type="match status" value="1"/>
</dbReference>
<dbReference type="Gene3D" id="3.30.450.180">
    <property type="match status" value="1"/>
</dbReference>
<dbReference type="PANTHER" id="PTHR35010:SF2">
    <property type="entry name" value="BLL4672 PROTEIN"/>
    <property type="match status" value="1"/>
</dbReference>
<dbReference type="Gene3D" id="1.10.260.40">
    <property type="entry name" value="lambda repressor-like DNA-binding domains"/>
    <property type="match status" value="1"/>
</dbReference>